<dbReference type="CDD" id="cd11733">
    <property type="entry name" value="ASKHA_NBD_HSP70_HSPA9"/>
    <property type="match status" value="1"/>
</dbReference>
<dbReference type="InterPro" id="IPR013126">
    <property type="entry name" value="Hsp_70_fam"/>
</dbReference>
<evidence type="ECO:0000256" key="1">
    <source>
        <dbReference type="ARBA" id="ARBA00022741"/>
    </source>
</evidence>
<feature type="coiled-coil region" evidence="5">
    <location>
        <begin position="301"/>
        <end position="328"/>
    </location>
</feature>
<dbReference type="NCBIfam" id="TIGR02350">
    <property type="entry name" value="prok_dnaK"/>
    <property type="match status" value="1"/>
</dbReference>
<dbReference type="GO" id="GO:0005524">
    <property type="term" value="F:ATP binding"/>
    <property type="evidence" value="ECO:0007669"/>
    <property type="project" value="UniProtKB-KW"/>
</dbReference>
<dbReference type="Pfam" id="PF00012">
    <property type="entry name" value="HSP70"/>
    <property type="match status" value="1"/>
</dbReference>
<dbReference type="InterPro" id="IPR018181">
    <property type="entry name" value="Heat_shock_70_CS"/>
</dbReference>
<comment type="similarity">
    <text evidence="4">Belongs to the heat shock protein 70 family.</text>
</comment>
<dbReference type="Gene3D" id="1.20.1270.10">
    <property type="match status" value="1"/>
</dbReference>
<comment type="caution">
    <text evidence="7">The sequence shown here is derived from an EMBL/GenBank/DDBJ whole genome shotgun (WGS) entry which is preliminary data.</text>
</comment>
<dbReference type="Proteomes" id="UP000593562">
    <property type="component" value="Unassembled WGS sequence"/>
</dbReference>
<dbReference type="Gene3D" id="2.60.34.10">
    <property type="entry name" value="Substrate Binding Domain Of DNAk, Chain A, domain 1"/>
    <property type="match status" value="1"/>
</dbReference>
<dbReference type="FunCoup" id="A0A7J7CH42">
    <property type="interactions" value="3036"/>
</dbReference>
<dbReference type="Gene3D" id="3.90.640.10">
    <property type="entry name" value="Actin, Chain A, domain 4"/>
    <property type="match status" value="1"/>
</dbReference>
<gene>
    <name evidence="7" type="ORF">HS088_TW17G00926</name>
</gene>
<dbReference type="OrthoDB" id="2401965at2759"/>
<keyword evidence="1 4" id="KW-0547">Nucleotide-binding</keyword>
<keyword evidence="5" id="KW-0175">Coiled coil</keyword>
<organism evidence="7 8">
    <name type="scientific">Tripterygium wilfordii</name>
    <name type="common">Thunder God vine</name>
    <dbReference type="NCBI Taxonomy" id="458696"/>
    <lineage>
        <taxon>Eukaryota</taxon>
        <taxon>Viridiplantae</taxon>
        <taxon>Streptophyta</taxon>
        <taxon>Embryophyta</taxon>
        <taxon>Tracheophyta</taxon>
        <taxon>Spermatophyta</taxon>
        <taxon>Magnoliopsida</taxon>
        <taxon>eudicotyledons</taxon>
        <taxon>Gunneridae</taxon>
        <taxon>Pentapetalae</taxon>
        <taxon>rosids</taxon>
        <taxon>fabids</taxon>
        <taxon>Celastrales</taxon>
        <taxon>Celastraceae</taxon>
        <taxon>Tripterygium</taxon>
    </lineage>
</organism>
<evidence type="ECO:0000256" key="5">
    <source>
        <dbReference type="SAM" id="Coils"/>
    </source>
</evidence>
<dbReference type="InterPro" id="IPR029048">
    <property type="entry name" value="HSP70_C_sf"/>
</dbReference>
<protein>
    <recommendedName>
        <fullName evidence="3">Heat shock 70 kDa protein, mitochondrial</fullName>
    </recommendedName>
</protein>
<dbReference type="InterPro" id="IPR029047">
    <property type="entry name" value="HSP70_peptide-bd_sf"/>
</dbReference>
<dbReference type="PROSITE" id="PS01036">
    <property type="entry name" value="HSP70_3"/>
    <property type="match status" value="1"/>
</dbReference>
<reference evidence="7 8" key="1">
    <citation type="journal article" date="2020" name="Nat. Commun.">
        <title>Genome of Tripterygium wilfordii and identification of cytochrome P450 involved in triptolide biosynthesis.</title>
        <authorList>
            <person name="Tu L."/>
            <person name="Su P."/>
            <person name="Zhang Z."/>
            <person name="Gao L."/>
            <person name="Wang J."/>
            <person name="Hu T."/>
            <person name="Zhou J."/>
            <person name="Zhang Y."/>
            <person name="Zhao Y."/>
            <person name="Liu Y."/>
            <person name="Song Y."/>
            <person name="Tong Y."/>
            <person name="Lu Y."/>
            <person name="Yang J."/>
            <person name="Xu C."/>
            <person name="Jia M."/>
            <person name="Peters R.J."/>
            <person name="Huang L."/>
            <person name="Gao W."/>
        </authorList>
    </citation>
    <scope>NUCLEOTIDE SEQUENCE [LARGE SCALE GENOMIC DNA]</scope>
    <source>
        <strain evidence="8">cv. XIE 37</strain>
        <tissue evidence="7">Leaf</tissue>
    </source>
</reference>
<keyword evidence="2 4" id="KW-0067">ATP-binding</keyword>
<evidence type="ECO:0000313" key="7">
    <source>
        <dbReference type="EMBL" id="KAF5733383.1"/>
    </source>
</evidence>
<dbReference type="FunFam" id="2.60.34.10:FF:000014">
    <property type="entry name" value="Chaperone protein DnaK HSP70"/>
    <property type="match status" value="1"/>
</dbReference>
<dbReference type="FunFam" id="3.90.640.10:FF:000003">
    <property type="entry name" value="Molecular chaperone DnaK"/>
    <property type="match status" value="1"/>
</dbReference>
<accession>A0A7J7CH42</accession>
<name>A0A7J7CH42_TRIWF</name>
<evidence type="ECO:0000256" key="6">
    <source>
        <dbReference type="SAM" id="MobiDB-lite"/>
    </source>
</evidence>
<dbReference type="PANTHER" id="PTHR19375">
    <property type="entry name" value="HEAT SHOCK PROTEIN 70KDA"/>
    <property type="match status" value="1"/>
</dbReference>
<sequence length="683" mass="73427">MVTAVLLRSIRRRDIASAPLAAYKSLTGNIKPSWAPSQLGYNWASLSRAFSAKPPGNEVIGIDLGTTNSCVAVMEGKNPKVIENSEGSRTTPSVVAFNQKGELLVGTPAKRQAVTNPTNTIFGTKRLIGRKFDDPQTQKEMKMVPYKIVRAPNGDAWVEANGQQYSPSQIGAFILTKMKDTAESYLGKLISKAVITVPAYFNDAQRQATKDAGRIAGLDVQRIINEPTAAALSYGMNNKEGLIAVFDLGGGTFDVSILEISNGVFEVKATNGDTFLGGEDFDNALLEFLVNEYKRTEGIDLSKDRLALQRLREAAEKAKIELSSTSQTEINLPFITADASGAKHLNITLTRSKFESLVNHLIDRTRDPCKNCLKDAGISTRDVDEVLLVGGMTRVPKVQEVVAEIFGKSPSKGVNPDEAVAMGAAIQGGILRGDVKELLLLDVTPLSLGIETLGGIFTKLIPRNTTIPTKKGQVFSTAADNQTQVGIKVLQGEREMASDNKMLGEFELVGIPPAPRGMPQIEVTFDIDANGIVTVSAKDKATGKEQQITIRSSGGLSEDEIQKMVREAEMHSQKDQERKALIDLRNSADTTIYSIEKSLSENKDKIPGELAREVEDAILDLRSAMGEDSVEKIQAKLDAANKAASKIGEHIYKGGGSASGGSASGGSQGGDQAPKAEYEEVKK</sequence>
<dbReference type="AlphaFoldDB" id="A0A7J7CH42"/>
<dbReference type="FunFam" id="3.30.420.40:FF:000020">
    <property type="entry name" value="Chaperone protein HscA homolog"/>
    <property type="match status" value="1"/>
</dbReference>
<dbReference type="GO" id="GO:0005737">
    <property type="term" value="C:cytoplasm"/>
    <property type="evidence" value="ECO:0007669"/>
    <property type="project" value="UniProtKB-ARBA"/>
</dbReference>
<dbReference type="FunFam" id="3.30.420.40:FF:000004">
    <property type="entry name" value="Molecular chaperone DnaK"/>
    <property type="match status" value="1"/>
</dbReference>
<proteinExistence type="inferred from homology"/>
<dbReference type="NCBIfam" id="NF001413">
    <property type="entry name" value="PRK00290.1"/>
    <property type="match status" value="1"/>
</dbReference>
<dbReference type="SUPFAM" id="SSF53067">
    <property type="entry name" value="Actin-like ATPase domain"/>
    <property type="match status" value="2"/>
</dbReference>
<dbReference type="InterPro" id="IPR012725">
    <property type="entry name" value="Chaperone_DnaK"/>
</dbReference>
<dbReference type="FunFam" id="1.20.1270.10:FF:000001">
    <property type="entry name" value="Molecular chaperone DnaK"/>
    <property type="match status" value="1"/>
</dbReference>
<evidence type="ECO:0000256" key="4">
    <source>
        <dbReference type="RuleBase" id="RU003322"/>
    </source>
</evidence>
<feature type="compositionally biased region" description="Gly residues" evidence="6">
    <location>
        <begin position="653"/>
        <end position="669"/>
    </location>
</feature>
<dbReference type="NCBIfam" id="NF003520">
    <property type="entry name" value="PRK05183.1"/>
    <property type="match status" value="1"/>
</dbReference>
<evidence type="ECO:0000256" key="2">
    <source>
        <dbReference type="ARBA" id="ARBA00022840"/>
    </source>
</evidence>
<keyword evidence="7" id="KW-0346">Stress response</keyword>
<dbReference type="HAMAP" id="MF_00332">
    <property type="entry name" value="DnaK"/>
    <property type="match status" value="1"/>
</dbReference>
<dbReference type="PROSITE" id="PS00297">
    <property type="entry name" value="HSP70_1"/>
    <property type="match status" value="1"/>
</dbReference>
<dbReference type="GO" id="GO:0140662">
    <property type="term" value="F:ATP-dependent protein folding chaperone"/>
    <property type="evidence" value="ECO:0007669"/>
    <property type="project" value="InterPro"/>
</dbReference>
<feature type="region of interest" description="Disordered" evidence="6">
    <location>
        <begin position="651"/>
        <end position="683"/>
    </location>
</feature>
<dbReference type="Gene3D" id="3.30.420.40">
    <property type="match status" value="2"/>
</dbReference>
<feature type="compositionally biased region" description="Basic and acidic residues" evidence="6">
    <location>
        <begin position="674"/>
        <end position="683"/>
    </location>
</feature>
<dbReference type="InterPro" id="IPR043129">
    <property type="entry name" value="ATPase_NBD"/>
</dbReference>
<keyword evidence="8" id="KW-1185">Reference proteome</keyword>
<dbReference type="FunFam" id="3.30.30.30:FF:000003">
    <property type="entry name" value="Heat shock protein 9"/>
    <property type="match status" value="1"/>
</dbReference>
<evidence type="ECO:0000256" key="3">
    <source>
        <dbReference type="ARBA" id="ARBA00069027"/>
    </source>
</evidence>
<dbReference type="GO" id="GO:0051082">
    <property type="term" value="F:unfolded protein binding"/>
    <property type="evidence" value="ECO:0007669"/>
    <property type="project" value="InterPro"/>
</dbReference>
<evidence type="ECO:0000313" key="8">
    <source>
        <dbReference type="Proteomes" id="UP000593562"/>
    </source>
</evidence>
<dbReference type="SUPFAM" id="SSF100920">
    <property type="entry name" value="Heat shock protein 70kD (HSP70), peptide-binding domain"/>
    <property type="match status" value="1"/>
</dbReference>
<dbReference type="PROSITE" id="PS00329">
    <property type="entry name" value="HSP70_2"/>
    <property type="match status" value="1"/>
</dbReference>
<dbReference type="InParanoid" id="A0A7J7CH42"/>
<dbReference type="PRINTS" id="PR00301">
    <property type="entry name" value="HEATSHOCK70"/>
</dbReference>
<dbReference type="GO" id="GO:0009408">
    <property type="term" value="P:response to heat"/>
    <property type="evidence" value="ECO:0007669"/>
    <property type="project" value="UniProtKB-ARBA"/>
</dbReference>
<dbReference type="EMBL" id="JAAARO010000017">
    <property type="protein sequence ID" value="KAF5733383.1"/>
    <property type="molecule type" value="Genomic_DNA"/>
</dbReference>